<evidence type="ECO:0000313" key="3">
    <source>
        <dbReference type="Proteomes" id="UP000681720"/>
    </source>
</evidence>
<protein>
    <recommendedName>
        <fullName evidence="1">Reverse transcriptase domain-containing protein</fullName>
    </recommendedName>
</protein>
<accession>A0A8S3AC47</accession>
<dbReference type="Pfam" id="PF00078">
    <property type="entry name" value="RVT_1"/>
    <property type="match status" value="1"/>
</dbReference>
<dbReference type="AlphaFoldDB" id="A0A8S3AC47"/>
<sequence length="432" mass="51099">MQQENVKTTTIDEFEWFTSFQQLLQSIKTRVTIFHTTKQQRSMLSPSIRAMLEHKQYLQNKYRHSTLEEDRVRLRSWNKLAQYELDSFPQNKWSIFISQVAFPNPKHFWQTVKCLNKNKSSNFSAFTENDHIYKTPDEIINTLHEYFSNRFTAPKLSINNTTNVLASNLWDKLSKSSQHDIELVCENSDLKFTTHDINKIYEKLFLLKFDKWIQVNNILPYQQSDSRQHLSTLTRVNHITEQLTQSLNHNSFSVIVYVDFLQAFDMLWHHGFILKLYQLNCPYEYLFWIINYFKDRTITLDYRGHLSKQVKVPCGVPQGSYFGPKAYIVNHFDLPSIFDCPSEVHLHVDDLAILYSSSIFLKYAQQANEIETRINSDLLKLANYAESNHQPVNNKKTEFVIYHNSSNSKNSNYLPRAIYSATKVFHIFRLSR</sequence>
<dbReference type="EMBL" id="CAJOBJ010127942">
    <property type="protein sequence ID" value="CAF4708431.1"/>
    <property type="molecule type" value="Genomic_DNA"/>
</dbReference>
<comment type="caution">
    <text evidence="2">The sequence shown here is derived from an EMBL/GenBank/DDBJ whole genome shotgun (WGS) entry which is preliminary data.</text>
</comment>
<dbReference type="Proteomes" id="UP000681720">
    <property type="component" value="Unassembled WGS sequence"/>
</dbReference>
<gene>
    <name evidence="2" type="ORF">GIL414_LOCUS43354</name>
</gene>
<evidence type="ECO:0000313" key="2">
    <source>
        <dbReference type="EMBL" id="CAF4708431.1"/>
    </source>
</evidence>
<reference evidence="2" key="1">
    <citation type="submission" date="2021-02" db="EMBL/GenBank/DDBJ databases">
        <authorList>
            <person name="Nowell W R."/>
        </authorList>
    </citation>
    <scope>NUCLEOTIDE SEQUENCE</scope>
</reference>
<dbReference type="PANTHER" id="PTHR33332">
    <property type="entry name" value="REVERSE TRANSCRIPTASE DOMAIN-CONTAINING PROTEIN"/>
    <property type="match status" value="1"/>
</dbReference>
<feature type="domain" description="Reverse transcriptase" evidence="1">
    <location>
        <begin position="200"/>
        <end position="407"/>
    </location>
</feature>
<name>A0A8S3AC47_9BILA</name>
<evidence type="ECO:0000259" key="1">
    <source>
        <dbReference type="Pfam" id="PF00078"/>
    </source>
</evidence>
<organism evidence="2 3">
    <name type="scientific">Rotaria magnacalcarata</name>
    <dbReference type="NCBI Taxonomy" id="392030"/>
    <lineage>
        <taxon>Eukaryota</taxon>
        <taxon>Metazoa</taxon>
        <taxon>Spiralia</taxon>
        <taxon>Gnathifera</taxon>
        <taxon>Rotifera</taxon>
        <taxon>Eurotatoria</taxon>
        <taxon>Bdelloidea</taxon>
        <taxon>Philodinida</taxon>
        <taxon>Philodinidae</taxon>
        <taxon>Rotaria</taxon>
    </lineage>
</organism>
<dbReference type="InterPro" id="IPR000477">
    <property type="entry name" value="RT_dom"/>
</dbReference>
<proteinExistence type="predicted"/>